<dbReference type="InterPro" id="IPR021287">
    <property type="entry name" value="Trans-sialidase_CS"/>
</dbReference>
<feature type="region of interest" description="Disordered" evidence="1">
    <location>
        <begin position="128"/>
        <end position="240"/>
    </location>
</feature>
<evidence type="ECO:0000313" key="3">
    <source>
        <dbReference type="EMBL" id="RNE97754.1"/>
    </source>
</evidence>
<dbReference type="GeneID" id="40322992"/>
<dbReference type="RefSeq" id="XP_029223681.1">
    <property type="nucleotide sequence ID" value="XM_029376200.1"/>
</dbReference>
<feature type="compositionally biased region" description="Low complexity" evidence="1">
    <location>
        <begin position="315"/>
        <end position="328"/>
    </location>
</feature>
<evidence type="ECO:0000256" key="2">
    <source>
        <dbReference type="SAM" id="SignalP"/>
    </source>
</evidence>
<name>A0A3R7LI90_9TRYP</name>
<keyword evidence="2" id="KW-0732">Signal</keyword>
<dbReference type="PROSITE" id="PS51257">
    <property type="entry name" value="PROKAR_LIPOPROTEIN"/>
    <property type="match status" value="1"/>
</dbReference>
<dbReference type="EMBL" id="MKKU01001100">
    <property type="protein sequence ID" value="RNE97754.1"/>
    <property type="molecule type" value="Genomic_DNA"/>
</dbReference>
<feature type="compositionally biased region" description="Low complexity" evidence="1">
    <location>
        <begin position="355"/>
        <end position="407"/>
    </location>
</feature>
<evidence type="ECO:0000313" key="4">
    <source>
        <dbReference type="Proteomes" id="UP000284403"/>
    </source>
</evidence>
<feature type="compositionally biased region" description="Low complexity" evidence="1">
    <location>
        <begin position="230"/>
        <end position="240"/>
    </location>
</feature>
<proteinExistence type="predicted"/>
<feature type="chain" id="PRO_5018701972" description="Mucin-associated surface protein (MASP)" evidence="2">
    <location>
        <begin position="26"/>
        <end position="455"/>
    </location>
</feature>
<feature type="region of interest" description="Disordered" evidence="1">
    <location>
        <begin position="276"/>
        <end position="429"/>
    </location>
</feature>
<evidence type="ECO:0000256" key="1">
    <source>
        <dbReference type="SAM" id="MobiDB-lite"/>
    </source>
</evidence>
<protein>
    <recommendedName>
        <fullName evidence="5">Mucin-associated surface protein (MASP)</fullName>
    </recommendedName>
</protein>
<evidence type="ECO:0008006" key="5">
    <source>
        <dbReference type="Google" id="ProtNLM"/>
    </source>
</evidence>
<reference evidence="3 4" key="1">
    <citation type="journal article" date="2018" name="BMC Genomics">
        <title>Genomic comparison of Trypanosoma conorhini and Trypanosoma rangeli to Trypanosoma cruzi strains of high and low virulence.</title>
        <authorList>
            <person name="Bradwell K.R."/>
            <person name="Koparde V.N."/>
            <person name="Matveyev A.V."/>
            <person name="Serrano M.G."/>
            <person name="Alves J.M."/>
            <person name="Parikh H."/>
            <person name="Huang B."/>
            <person name="Lee V."/>
            <person name="Espinosa-Alvarez O."/>
            <person name="Ortiz P.A."/>
            <person name="Costa-Martins A.G."/>
            <person name="Teixeira M.M."/>
            <person name="Buck G.A."/>
        </authorList>
    </citation>
    <scope>NUCLEOTIDE SEQUENCE [LARGE SCALE GENOMIC DNA]</scope>
    <source>
        <strain evidence="3 4">025E</strain>
    </source>
</reference>
<gene>
    <name evidence="3" type="ORF">Tco025E_09381</name>
</gene>
<comment type="caution">
    <text evidence="3">The sequence shown here is derived from an EMBL/GenBank/DDBJ whole genome shotgun (WGS) entry which is preliminary data.</text>
</comment>
<accession>A0A3R7LI90</accession>
<feature type="compositionally biased region" description="Low complexity" evidence="1">
    <location>
        <begin position="130"/>
        <end position="167"/>
    </location>
</feature>
<sequence>MAMTLRHRAVCALALLALLCGCCCASVCGATANAKDGDLASGGVAQAEFQRWGGELSHRWDAPPVVGRAVVGAPTQVPAAPGSPLPPVAPHRGVSTAVPCCLKNCAASVSEAAKTPCVPYAGGVAGQPHAADGTPGAAEDGGPPAAFDGAVSAGGVSPPASSHSAHSGSREGNHTVGTPSAPCEVKDSEKPDAPCAPRTQYSHAAAAHSQPDIAGPSLSSERVPAPSQTSVPRSPRPAVVPQAEQNLQNPAFSHLHSGGVPGAVLVGPHSLSLRLGAGHASREEAASNVDAGKPGGVQHTGGPANGAERRDESGQARAVAAEAVPSAQTSSVSSAENGATTGEEAAAAVPQGQRGVSSSGAAAPAGAAKEGSRTEAMGAAGGAAEQGRGAGAAGEARAEAAAARDAASVPAPHNESNSSSSGGLLQKRNAEEDAVCGRRVLPPLLLLGLWAFAAL</sequence>
<dbReference type="Proteomes" id="UP000284403">
    <property type="component" value="Unassembled WGS sequence"/>
</dbReference>
<dbReference type="Pfam" id="PF11052">
    <property type="entry name" value="Tr-sialidase_C"/>
    <property type="match status" value="1"/>
</dbReference>
<feature type="signal peptide" evidence="2">
    <location>
        <begin position="1"/>
        <end position="25"/>
    </location>
</feature>
<organism evidence="3 4">
    <name type="scientific">Trypanosoma conorhini</name>
    <dbReference type="NCBI Taxonomy" id="83891"/>
    <lineage>
        <taxon>Eukaryota</taxon>
        <taxon>Discoba</taxon>
        <taxon>Euglenozoa</taxon>
        <taxon>Kinetoplastea</taxon>
        <taxon>Metakinetoplastina</taxon>
        <taxon>Trypanosomatida</taxon>
        <taxon>Trypanosomatidae</taxon>
        <taxon>Trypanosoma</taxon>
    </lineage>
</organism>
<dbReference type="AlphaFoldDB" id="A0A3R7LI90"/>
<feature type="compositionally biased region" description="Low complexity" evidence="1">
    <location>
        <begin position="335"/>
        <end position="348"/>
    </location>
</feature>
<keyword evidence="4" id="KW-1185">Reference proteome</keyword>